<reference evidence="3 4" key="1">
    <citation type="submission" date="2017-09" db="EMBL/GenBank/DDBJ databases">
        <title>Depth-based differentiation of microbial function through sediment-hosted aquifers and enrichment of novel symbionts in the deep terrestrial subsurface.</title>
        <authorList>
            <person name="Probst A.J."/>
            <person name="Ladd B."/>
            <person name="Jarett J.K."/>
            <person name="Geller-Mcgrath D.E."/>
            <person name="Sieber C.M."/>
            <person name="Emerson J.B."/>
            <person name="Anantharaman K."/>
            <person name="Thomas B.C."/>
            <person name="Malmstrom R."/>
            <person name="Stieglmeier M."/>
            <person name="Klingl A."/>
            <person name="Woyke T."/>
            <person name="Ryan C.M."/>
            <person name="Banfield J.F."/>
        </authorList>
    </citation>
    <scope>NUCLEOTIDE SEQUENCE [LARGE SCALE GENOMIC DNA]</scope>
    <source>
        <strain evidence="3">CG22_combo_CG10-13_8_21_14_all_36_13</strain>
    </source>
</reference>
<dbReference type="CDD" id="cd06171">
    <property type="entry name" value="Sigma70_r4"/>
    <property type="match status" value="1"/>
</dbReference>
<dbReference type="GO" id="GO:0003700">
    <property type="term" value="F:DNA-binding transcription factor activity"/>
    <property type="evidence" value="ECO:0007669"/>
    <property type="project" value="InterPro"/>
</dbReference>
<keyword evidence="1" id="KW-0804">Transcription</keyword>
<dbReference type="EMBL" id="PCTT01000024">
    <property type="protein sequence ID" value="PIP87117.1"/>
    <property type="molecule type" value="Genomic_DNA"/>
</dbReference>
<dbReference type="SUPFAM" id="SSF88659">
    <property type="entry name" value="Sigma3 and sigma4 domains of RNA polymerase sigma factors"/>
    <property type="match status" value="1"/>
</dbReference>
<dbReference type="Gene3D" id="1.10.10.1250">
    <property type="entry name" value="RNA polymerase, subunit delta, N-terminal domain"/>
    <property type="match status" value="1"/>
</dbReference>
<name>A0A2H0DY75_9BACT</name>
<dbReference type="PANTHER" id="PTHR30603:SF47">
    <property type="entry name" value="RNA POLYMERASE SIGMA FACTOR SIGD, CHLOROPLASTIC"/>
    <property type="match status" value="1"/>
</dbReference>
<dbReference type="GO" id="GO:0006352">
    <property type="term" value="P:DNA-templated transcription initiation"/>
    <property type="evidence" value="ECO:0007669"/>
    <property type="project" value="InterPro"/>
</dbReference>
<comment type="caution">
    <text evidence="3">The sequence shown here is derived from an EMBL/GenBank/DDBJ whole genome shotgun (WGS) entry which is preliminary data.</text>
</comment>
<protein>
    <recommendedName>
        <fullName evidence="2">HTH HARE-type domain-containing protein</fullName>
    </recommendedName>
</protein>
<accession>A0A2H0DY75</accession>
<proteinExistence type="predicted"/>
<dbReference type="InterPro" id="IPR000943">
    <property type="entry name" value="RNA_pol_sigma70"/>
</dbReference>
<organism evidence="3 4">
    <name type="scientific">Candidatus Campbellbacteria bacterium CG22_combo_CG10-13_8_21_14_all_36_13</name>
    <dbReference type="NCBI Taxonomy" id="1974529"/>
    <lineage>
        <taxon>Bacteria</taxon>
        <taxon>Candidatus Campbelliibacteriota</taxon>
    </lineage>
</organism>
<gene>
    <name evidence="3" type="ORF">COW81_01990</name>
</gene>
<dbReference type="PANTHER" id="PTHR30603">
    <property type="entry name" value="RNA POLYMERASE SIGMA FACTOR RPO"/>
    <property type="match status" value="1"/>
</dbReference>
<dbReference type="AlphaFoldDB" id="A0A2H0DY75"/>
<dbReference type="InterPro" id="IPR036388">
    <property type="entry name" value="WH-like_DNA-bd_sf"/>
</dbReference>
<dbReference type="InterPro" id="IPR038087">
    <property type="entry name" value="RNAP_delta_N_dom_sf"/>
</dbReference>
<dbReference type="PRINTS" id="PR00046">
    <property type="entry name" value="SIGMA70FCT"/>
</dbReference>
<dbReference type="InterPro" id="IPR007630">
    <property type="entry name" value="RNA_pol_sigma70_r4"/>
</dbReference>
<dbReference type="InterPro" id="IPR050239">
    <property type="entry name" value="Sigma-70_RNA_pol_init_factors"/>
</dbReference>
<feature type="domain" description="HTH HARE-type" evidence="2">
    <location>
        <begin position="217"/>
        <end position="279"/>
    </location>
</feature>
<dbReference type="InterPro" id="IPR007759">
    <property type="entry name" value="Asxl_HARE-HTH"/>
</dbReference>
<sequence length="341" mass="39396">MSVFSFKPNQITKKLVKELPDRAQDVIIRRYGLTDGGNIMTLESIGGMYGITRERVRQIENHALNKIRQSSLMNEHQAVFDEIKEKLESLGYIITEEDLLYSLSPKTNLHNHITFLLVIGNPFVKEKEDKHFKHRWFVDKKIADVVHDSLHKVHDLFFDDALVSEDEIIKSFKKIIGSSVQISDDEILRRWLSLSKVIAPNPLGEWGRATSPNVRVKGMRDYAYLVIRQHGSPMHFTEVTKKIQKLFGKNAHVATTHNELIKDPRFVLVGRGLYALKSWGYMNGIVKDVIVQILEKYGSLSKDEIMEHVLRERYVKPNTIIVNLQDTKTFKKNKEGRYTLA</sequence>
<dbReference type="Pfam" id="PF05066">
    <property type="entry name" value="HARE-HTH"/>
    <property type="match status" value="1"/>
</dbReference>
<evidence type="ECO:0000313" key="3">
    <source>
        <dbReference type="EMBL" id="PIP87117.1"/>
    </source>
</evidence>
<dbReference type="Pfam" id="PF04545">
    <property type="entry name" value="Sigma70_r4"/>
    <property type="match status" value="1"/>
</dbReference>
<dbReference type="Proteomes" id="UP000231143">
    <property type="component" value="Unassembled WGS sequence"/>
</dbReference>
<dbReference type="PROSITE" id="PS51913">
    <property type="entry name" value="HTH_HARE"/>
    <property type="match status" value="1"/>
</dbReference>
<evidence type="ECO:0000256" key="1">
    <source>
        <dbReference type="ARBA" id="ARBA00023163"/>
    </source>
</evidence>
<evidence type="ECO:0000259" key="2">
    <source>
        <dbReference type="PROSITE" id="PS51913"/>
    </source>
</evidence>
<evidence type="ECO:0000313" key="4">
    <source>
        <dbReference type="Proteomes" id="UP000231143"/>
    </source>
</evidence>
<dbReference type="InterPro" id="IPR013324">
    <property type="entry name" value="RNA_pol_sigma_r3/r4-like"/>
</dbReference>
<dbReference type="Gene3D" id="1.10.10.10">
    <property type="entry name" value="Winged helix-like DNA-binding domain superfamily/Winged helix DNA-binding domain"/>
    <property type="match status" value="1"/>
</dbReference>